<evidence type="ECO:0000313" key="1">
    <source>
        <dbReference type="EMBL" id="DAD22995.1"/>
    </source>
</evidence>
<evidence type="ECO:0000313" key="2">
    <source>
        <dbReference type="Proteomes" id="UP000607653"/>
    </source>
</evidence>
<proteinExistence type="predicted"/>
<protein>
    <submittedName>
        <fullName evidence="1">Uncharacterized protein</fullName>
    </submittedName>
</protein>
<dbReference type="AlphaFoldDB" id="A0A822XW41"/>
<dbReference type="Proteomes" id="UP000607653">
    <property type="component" value="Unassembled WGS sequence"/>
</dbReference>
<sequence length="61" mass="6477">MSIYASGVSVLMPGEEIPTFIAHPAPAPCPPERMSRPLHQHVSFNSPTAAQGMMNSVSNLS</sequence>
<gene>
    <name evidence="1" type="ORF">HUJ06_024458</name>
</gene>
<accession>A0A822XW41</accession>
<name>A0A822XW41_NELNU</name>
<dbReference type="PANTHER" id="PTHR33728">
    <property type="entry name" value="CTTNBP 2 AMINO-TERMINAL-LIKE PROTEIN"/>
    <property type="match status" value="1"/>
</dbReference>
<keyword evidence="2" id="KW-1185">Reference proteome</keyword>
<dbReference type="EMBL" id="DUZY01000001">
    <property type="protein sequence ID" value="DAD22995.1"/>
    <property type="molecule type" value="Genomic_DNA"/>
</dbReference>
<comment type="caution">
    <text evidence="1">The sequence shown here is derived from an EMBL/GenBank/DDBJ whole genome shotgun (WGS) entry which is preliminary data.</text>
</comment>
<organism evidence="1 2">
    <name type="scientific">Nelumbo nucifera</name>
    <name type="common">Sacred lotus</name>
    <dbReference type="NCBI Taxonomy" id="4432"/>
    <lineage>
        <taxon>Eukaryota</taxon>
        <taxon>Viridiplantae</taxon>
        <taxon>Streptophyta</taxon>
        <taxon>Embryophyta</taxon>
        <taxon>Tracheophyta</taxon>
        <taxon>Spermatophyta</taxon>
        <taxon>Magnoliopsida</taxon>
        <taxon>Proteales</taxon>
        <taxon>Nelumbonaceae</taxon>
        <taxon>Nelumbo</taxon>
    </lineage>
</organism>
<reference evidence="1 2" key="1">
    <citation type="journal article" date="2020" name="Mol. Biol. Evol.">
        <title>Distinct Expression and Methylation Patterns for Genes with Different Fates following a Single Whole-Genome Duplication in Flowering Plants.</title>
        <authorList>
            <person name="Shi T."/>
            <person name="Rahmani R.S."/>
            <person name="Gugger P.F."/>
            <person name="Wang M."/>
            <person name="Li H."/>
            <person name="Zhang Y."/>
            <person name="Li Z."/>
            <person name="Wang Q."/>
            <person name="Van de Peer Y."/>
            <person name="Marchal K."/>
            <person name="Chen J."/>
        </authorList>
    </citation>
    <scope>NUCLEOTIDE SEQUENCE [LARGE SCALE GENOMIC DNA]</scope>
    <source>
        <tissue evidence="1">Leaf</tissue>
    </source>
</reference>
<dbReference type="PANTHER" id="PTHR33728:SF21">
    <property type="entry name" value="TRANSMEMBRANE PROTEIN"/>
    <property type="match status" value="1"/>
</dbReference>